<reference evidence="2 3" key="2">
    <citation type="journal article" date="2023" name="Mol. Biol. Evol.">
        <title>Genomics of Secondarily Temperate Adaptation in the Only Non-Antarctic Icefish.</title>
        <authorList>
            <person name="Rivera-Colon A.G."/>
            <person name="Rayamajhi N."/>
            <person name="Minhas B.F."/>
            <person name="Madrigal G."/>
            <person name="Bilyk K.T."/>
            <person name="Yoon V."/>
            <person name="Hune M."/>
            <person name="Gregory S."/>
            <person name="Cheng C.H.C."/>
            <person name="Catchen J.M."/>
        </authorList>
    </citation>
    <scope>NUCLEOTIDE SEQUENCE [LARGE SCALE GENOMIC DNA]</scope>
    <source>
        <strain evidence="2">JMC-PN-2008</strain>
    </source>
</reference>
<dbReference type="AlphaFoldDB" id="A0AAN7WZL3"/>
<feature type="region of interest" description="Disordered" evidence="1">
    <location>
        <begin position="40"/>
        <end position="75"/>
    </location>
</feature>
<evidence type="ECO:0000256" key="1">
    <source>
        <dbReference type="SAM" id="MobiDB-lite"/>
    </source>
</evidence>
<reference evidence="2 3" key="1">
    <citation type="journal article" date="2023" name="Genes (Basel)">
        <title>Chromosome-Level Genome Assembly and Circadian Gene Repertoire of the Patagonia Blennie Eleginops maclovinus-The Closest Ancestral Proxy of Antarctic Cryonotothenioids.</title>
        <authorList>
            <person name="Cheng C.C."/>
            <person name="Rivera-Colon A.G."/>
            <person name="Minhas B.F."/>
            <person name="Wilson L."/>
            <person name="Rayamajhi N."/>
            <person name="Vargas-Chacoff L."/>
            <person name="Catchen J.M."/>
        </authorList>
    </citation>
    <scope>NUCLEOTIDE SEQUENCE [LARGE SCALE GENOMIC DNA]</scope>
    <source>
        <strain evidence="2">JMC-PN-2008</strain>
    </source>
</reference>
<sequence>MTEGRSKGERENRIDEAKAQGGSESAVPISFIFALRLRQPAVLSSPPPPPQKQQQQQEGEGTHTSSGLDVEDCNR</sequence>
<protein>
    <submittedName>
        <fullName evidence="2">Uncharacterized protein</fullName>
    </submittedName>
</protein>
<keyword evidence="3" id="KW-1185">Reference proteome</keyword>
<gene>
    <name evidence="2" type="ORF">PBY51_002051</name>
</gene>
<feature type="compositionally biased region" description="Polar residues" evidence="1">
    <location>
        <begin position="58"/>
        <end position="67"/>
    </location>
</feature>
<organism evidence="2 3">
    <name type="scientific">Eleginops maclovinus</name>
    <name type="common">Patagonian blennie</name>
    <name type="synonym">Eleginus maclovinus</name>
    <dbReference type="NCBI Taxonomy" id="56733"/>
    <lineage>
        <taxon>Eukaryota</taxon>
        <taxon>Metazoa</taxon>
        <taxon>Chordata</taxon>
        <taxon>Craniata</taxon>
        <taxon>Vertebrata</taxon>
        <taxon>Euteleostomi</taxon>
        <taxon>Actinopterygii</taxon>
        <taxon>Neopterygii</taxon>
        <taxon>Teleostei</taxon>
        <taxon>Neoteleostei</taxon>
        <taxon>Acanthomorphata</taxon>
        <taxon>Eupercaria</taxon>
        <taxon>Perciformes</taxon>
        <taxon>Notothenioidei</taxon>
        <taxon>Eleginopidae</taxon>
        <taxon>Eleginops</taxon>
    </lineage>
</organism>
<proteinExistence type="predicted"/>
<comment type="caution">
    <text evidence="2">The sequence shown here is derived from an EMBL/GenBank/DDBJ whole genome shotgun (WGS) entry which is preliminary data.</text>
</comment>
<accession>A0AAN7WZL3</accession>
<evidence type="ECO:0000313" key="2">
    <source>
        <dbReference type="EMBL" id="KAK5851244.1"/>
    </source>
</evidence>
<name>A0AAN7WZL3_ELEMC</name>
<dbReference type="EMBL" id="JAUZQC010000022">
    <property type="protein sequence ID" value="KAK5851244.1"/>
    <property type="molecule type" value="Genomic_DNA"/>
</dbReference>
<evidence type="ECO:0000313" key="3">
    <source>
        <dbReference type="Proteomes" id="UP001346869"/>
    </source>
</evidence>
<feature type="region of interest" description="Disordered" evidence="1">
    <location>
        <begin position="1"/>
        <end position="26"/>
    </location>
</feature>
<feature type="compositionally biased region" description="Basic and acidic residues" evidence="1">
    <location>
        <begin position="1"/>
        <end position="18"/>
    </location>
</feature>
<dbReference type="Proteomes" id="UP001346869">
    <property type="component" value="Unassembled WGS sequence"/>
</dbReference>